<dbReference type="Gramene" id="OE9A004194T1">
    <property type="protein sequence ID" value="OE9A004194C1"/>
    <property type="gene ID" value="OE9A004194"/>
</dbReference>
<feature type="non-terminal residue" evidence="1">
    <location>
        <position position="140"/>
    </location>
</feature>
<evidence type="ECO:0000313" key="1">
    <source>
        <dbReference type="EMBL" id="CAA2962534.1"/>
    </source>
</evidence>
<organism evidence="1 2">
    <name type="scientific">Olea europaea subsp. europaea</name>
    <dbReference type="NCBI Taxonomy" id="158383"/>
    <lineage>
        <taxon>Eukaryota</taxon>
        <taxon>Viridiplantae</taxon>
        <taxon>Streptophyta</taxon>
        <taxon>Embryophyta</taxon>
        <taxon>Tracheophyta</taxon>
        <taxon>Spermatophyta</taxon>
        <taxon>Magnoliopsida</taxon>
        <taxon>eudicotyledons</taxon>
        <taxon>Gunneridae</taxon>
        <taxon>Pentapetalae</taxon>
        <taxon>asterids</taxon>
        <taxon>lamiids</taxon>
        <taxon>Lamiales</taxon>
        <taxon>Oleaceae</taxon>
        <taxon>Oleeae</taxon>
        <taxon>Olea</taxon>
    </lineage>
</organism>
<accession>A0A8S0Q7A2</accession>
<comment type="caution">
    <text evidence="1">The sequence shown here is derived from an EMBL/GenBank/DDBJ whole genome shotgun (WGS) entry which is preliminary data.</text>
</comment>
<reference evidence="1 2" key="1">
    <citation type="submission" date="2019-12" db="EMBL/GenBank/DDBJ databases">
        <authorList>
            <person name="Alioto T."/>
            <person name="Alioto T."/>
            <person name="Gomez Garrido J."/>
        </authorList>
    </citation>
    <scope>NUCLEOTIDE SEQUENCE [LARGE SCALE GENOMIC DNA]</scope>
</reference>
<name>A0A8S0Q7A2_OLEEU</name>
<dbReference type="Proteomes" id="UP000594638">
    <property type="component" value="Unassembled WGS sequence"/>
</dbReference>
<proteinExistence type="predicted"/>
<dbReference type="AlphaFoldDB" id="A0A8S0Q7A2"/>
<keyword evidence="2" id="KW-1185">Reference proteome</keyword>
<gene>
    <name evidence="1" type="ORF">OLEA9_A004194</name>
</gene>
<evidence type="ECO:0000313" key="2">
    <source>
        <dbReference type="Proteomes" id="UP000594638"/>
    </source>
</evidence>
<sequence>MENFDLFGLLDDVYPWPRTPIVQRSPIPSADKTQPHVCSCITCGNSIPAPVIQVNAIVNTVTTTSTPPTPSPEVLAIQDVATTPVSNEADNPVQIDTIAQIVNSVATDINIKPRFVIPSLRKKSHKKHISPYNKHGRLPK</sequence>
<protein>
    <submittedName>
        <fullName evidence="1">Uncharacterized protein</fullName>
    </submittedName>
</protein>
<dbReference type="EMBL" id="CACTIH010001065">
    <property type="protein sequence ID" value="CAA2962534.1"/>
    <property type="molecule type" value="Genomic_DNA"/>
</dbReference>